<reference evidence="1" key="1">
    <citation type="submission" date="2024-05" db="EMBL/GenBank/DDBJ databases">
        <title>Herbiconiux sp. A18JL235.</title>
        <authorList>
            <person name="Zhang G."/>
        </authorList>
    </citation>
    <scope>NUCLEOTIDE SEQUENCE</scope>
    <source>
        <strain evidence="1">A18JL235</strain>
    </source>
</reference>
<evidence type="ECO:0000313" key="1">
    <source>
        <dbReference type="EMBL" id="XDI06787.1"/>
    </source>
</evidence>
<protein>
    <submittedName>
        <fullName evidence="1">Cyanamide hydratase</fullName>
    </submittedName>
</protein>
<sequence length="189" mass="20389">MAALDVASTYHSEAMLNHGIRSYLWAAELARVERLEVDDELLFVSAVLHDIGIESSFDNRTLSFEYAGGEVAWVFGAGAGWTRDRRRRAAEIIVRHMEDDVSAVDDPEGYLLCEATGLDISGRGVERWSEEYRALVVAGFPRPPLPEEFVGCFEVQAAAKPDSSPGVALAGGLAARLAANPLDGAAPGR</sequence>
<dbReference type="AlphaFoldDB" id="A0AB39BJH6"/>
<proteinExistence type="predicted"/>
<dbReference type="CDD" id="cd00077">
    <property type="entry name" value="HDc"/>
    <property type="match status" value="1"/>
</dbReference>
<dbReference type="Gene3D" id="1.10.3210.10">
    <property type="entry name" value="Hypothetical protein af1432"/>
    <property type="match status" value="1"/>
</dbReference>
<organism evidence="1">
    <name type="scientific">Herbiconiux sp. A18JL235</name>
    <dbReference type="NCBI Taxonomy" id="3152363"/>
    <lineage>
        <taxon>Bacteria</taxon>
        <taxon>Bacillati</taxon>
        <taxon>Actinomycetota</taxon>
        <taxon>Actinomycetes</taxon>
        <taxon>Micrococcales</taxon>
        <taxon>Microbacteriaceae</taxon>
        <taxon>Herbiconiux</taxon>
    </lineage>
</organism>
<dbReference type="RefSeq" id="WP_368499165.1">
    <property type="nucleotide sequence ID" value="NZ_CP162511.1"/>
</dbReference>
<gene>
    <name evidence="1" type="ORF">ABFY20_06700</name>
</gene>
<name>A0AB39BJH6_9MICO</name>
<dbReference type="SUPFAM" id="SSF109604">
    <property type="entry name" value="HD-domain/PDEase-like"/>
    <property type="match status" value="1"/>
</dbReference>
<dbReference type="PANTHER" id="PTHR35569:SF1">
    <property type="entry name" value="CYANAMIDE HYDRATASE DDI2-RELATED"/>
    <property type="match status" value="1"/>
</dbReference>
<dbReference type="EMBL" id="CP162511">
    <property type="protein sequence ID" value="XDI06787.1"/>
    <property type="molecule type" value="Genomic_DNA"/>
</dbReference>
<accession>A0AB39BJH6</accession>
<dbReference type="InterPro" id="IPR003607">
    <property type="entry name" value="HD/PDEase_dom"/>
</dbReference>
<dbReference type="PANTHER" id="PTHR35569">
    <property type="entry name" value="CYANAMIDE HYDRATASE DDI2-RELATED"/>
    <property type="match status" value="1"/>
</dbReference>